<comment type="similarity">
    <text evidence="7">Belongs to the helicase family. PriA subfamily.</text>
</comment>
<gene>
    <name evidence="7 11" type="primary">priA</name>
    <name evidence="11" type="ORF">LJ207_05440</name>
</gene>
<dbReference type="GO" id="GO:0008270">
    <property type="term" value="F:zinc ion binding"/>
    <property type="evidence" value="ECO:0007669"/>
    <property type="project" value="UniProtKB-UniRule"/>
</dbReference>
<evidence type="ECO:0000256" key="2">
    <source>
        <dbReference type="ARBA" id="ARBA00022801"/>
    </source>
</evidence>
<keyword evidence="7" id="KW-0479">Metal-binding</keyword>
<evidence type="ECO:0000256" key="4">
    <source>
        <dbReference type="ARBA" id="ARBA00022840"/>
    </source>
</evidence>
<dbReference type="RefSeq" id="WP_229344871.1">
    <property type="nucleotide sequence ID" value="NZ_JAJFAT010000006.1"/>
</dbReference>
<comment type="caution">
    <text evidence="11">The sequence shown here is derived from an EMBL/GenBank/DDBJ whole genome shotgun (WGS) entry which is preliminary data.</text>
</comment>
<dbReference type="SUPFAM" id="SSF52540">
    <property type="entry name" value="P-loop containing nucleoside triphosphate hydrolases"/>
    <property type="match status" value="2"/>
</dbReference>
<dbReference type="GO" id="GO:0005524">
    <property type="term" value="F:ATP binding"/>
    <property type="evidence" value="ECO:0007669"/>
    <property type="project" value="UniProtKB-UniRule"/>
</dbReference>
<feature type="binding site" evidence="7">
    <location>
        <position position="495"/>
    </location>
    <ligand>
        <name>Zn(2+)</name>
        <dbReference type="ChEBI" id="CHEBI:29105"/>
        <label>1</label>
    </ligand>
</feature>
<keyword evidence="1 7" id="KW-0547">Nucleotide-binding</keyword>
<comment type="subunit">
    <text evidence="7">Component of the replication restart primosome.</text>
</comment>
<keyword evidence="7" id="KW-0862">Zinc</keyword>
<dbReference type="GO" id="GO:0003677">
    <property type="term" value="F:DNA binding"/>
    <property type="evidence" value="ECO:0007669"/>
    <property type="project" value="UniProtKB-UniRule"/>
</dbReference>
<sequence>MGKVLKAIVDLPLRELNKEFDYLIPAELENKLEIGHLIKVPFSNRKVSAFVTEVDAEAEIAPEKIKKVSGLIYDRPFFDQNLLNLFRWIAAYYHSYLIQVIKAALPPGITENKVSRKKLKYIKLKAEADEHQEILAKLNKRAPKQYLIYSYLLANKNKSITLKKAAEYAETSRQTVYRLIEKDLLEVYADYIDRIPELEKLESESAAETASLSEEDHQVIDKIFASVLASKPDKFLLESSHHKQRFSFLKELIDKSISEAKELIILVPEIDKDLVLIKKLKAYYQDKIALLHSQLSQGERFDAWRRIQRSEVSIALGARSAIFAPFNNLKLIIILEENNHSYKQQEHPLYHARQVAVRRQKESKAVLVLEADSPSIESRYFAQENKYQLLKLGQKDNKQPKTELIDLKKEVEAGNLSDLSQKLKDKIQLNLAKKQKTLLFLNRRGYGNYVICKKCGYVIKCDNCDISLHYHKNEQKLSCHYCGSQKNIAEKCPECGSSFISPAGIGTENIVKQLEEIYPTAQIKRVDSDIKHKAEKIFNDFKNGEIDILVGTQMIIKHDFYPELNFLGVISADTALNSSDFRASESTFQLLSELKSLLANKKESEFFIQSFKPDHFSIKSAADSNYDNFFKQELALRKERNYPPFCRLVNIIIQGVEEKKVADKALKISSFLDDWGEYYAEKLGAVPAAIKKIRNKYRWQIILKFKSFRNREYIIQLLEKKFKAKAEFKIEIRIDVDPYKML</sequence>
<dbReference type="InterPro" id="IPR042115">
    <property type="entry name" value="PriA_3primeBD_sf"/>
</dbReference>
<dbReference type="InterPro" id="IPR041236">
    <property type="entry name" value="PriA_C"/>
</dbReference>
<evidence type="ECO:0000256" key="7">
    <source>
        <dbReference type="HAMAP-Rule" id="MF_00983"/>
    </source>
</evidence>
<evidence type="ECO:0000259" key="9">
    <source>
        <dbReference type="Pfam" id="PF18074"/>
    </source>
</evidence>
<dbReference type="AlphaFoldDB" id="A0AAW4WUT6"/>
<dbReference type="Gene3D" id="3.40.1440.60">
    <property type="entry name" value="PriA, 3(prime) DNA-binding domain"/>
    <property type="match status" value="1"/>
</dbReference>
<comment type="function">
    <text evidence="7">Initiates the restart of stalled replication forks, which reloads the replicative helicase on sites other than the origin of replication. Recognizes and binds to abandoned replication forks and remodels them to uncover a helicase loading site. Promotes assembly of the primosome at these replication forks.</text>
</comment>
<dbReference type="GO" id="GO:0006310">
    <property type="term" value="P:DNA recombination"/>
    <property type="evidence" value="ECO:0007669"/>
    <property type="project" value="InterPro"/>
</dbReference>
<keyword evidence="6" id="KW-0413">Isomerase</keyword>
<dbReference type="GO" id="GO:0006270">
    <property type="term" value="P:DNA replication initiation"/>
    <property type="evidence" value="ECO:0007669"/>
    <property type="project" value="TreeGrafter"/>
</dbReference>
<feature type="binding site" evidence="7">
    <location>
        <position position="482"/>
    </location>
    <ligand>
        <name>Zn(2+)</name>
        <dbReference type="ChEBI" id="CHEBI:29105"/>
        <label>2</label>
    </ligand>
</feature>
<evidence type="ECO:0000259" key="10">
    <source>
        <dbReference type="Pfam" id="PF18319"/>
    </source>
</evidence>
<evidence type="ECO:0000259" key="8">
    <source>
        <dbReference type="Pfam" id="PF17764"/>
    </source>
</evidence>
<keyword evidence="7" id="KW-0639">Primosome</keyword>
<dbReference type="Pfam" id="PF18074">
    <property type="entry name" value="PriA_C"/>
    <property type="match status" value="1"/>
</dbReference>
<evidence type="ECO:0000256" key="5">
    <source>
        <dbReference type="ARBA" id="ARBA00023125"/>
    </source>
</evidence>
<name>A0AAW4WUT6_9FIRM</name>
<organism evidence="11 12">
    <name type="scientific">Halanaerobium polyolivorans</name>
    <dbReference type="NCBI Taxonomy" id="2886943"/>
    <lineage>
        <taxon>Bacteria</taxon>
        <taxon>Bacillati</taxon>
        <taxon>Bacillota</taxon>
        <taxon>Clostridia</taxon>
        <taxon>Halanaerobiales</taxon>
        <taxon>Halanaerobiaceae</taxon>
        <taxon>Halanaerobium</taxon>
    </lineage>
</organism>
<feature type="binding site" evidence="7">
    <location>
        <position position="464"/>
    </location>
    <ligand>
        <name>Zn(2+)</name>
        <dbReference type="ChEBI" id="CHEBI:29105"/>
        <label>2</label>
    </ligand>
</feature>
<comment type="cofactor">
    <cofactor evidence="7">
        <name>Zn(2+)</name>
        <dbReference type="ChEBI" id="CHEBI:29105"/>
    </cofactor>
    <text evidence="7">Binds 2 zinc ions per subunit.</text>
</comment>
<dbReference type="InterPro" id="IPR040498">
    <property type="entry name" value="PriA_CRR"/>
</dbReference>
<dbReference type="FunFam" id="3.40.1440.60:FF:000001">
    <property type="entry name" value="Primosomal protein N"/>
    <property type="match status" value="1"/>
</dbReference>
<dbReference type="GO" id="GO:1990077">
    <property type="term" value="C:primosome complex"/>
    <property type="evidence" value="ECO:0007669"/>
    <property type="project" value="UniProtKB-UniRule"/>
</dbReference>
<accession>A0AAW4WUT6</accession>
<dbReference type="GO" id="GO:0006269">
    <property type="term" value="P:DNA replication, synthesis of primer"/>
    <property type="evidence" value="ECO:0007669"/>
    <property type="project" value="UniProtKB-KW"/>
</dbReference>
<evidence type="ECO:0000313" key="11">
    <source>
        <dbReference type="EMBL" id="MCC3144771.1"/>
    </source>
</evidence>
<keyword evidence="12" id="KW-1185">Reference proteome</keyword>
<dbReference type="Pfam" id="PF17764">
    <property type="entry name" value="PriA_3primeBD"/>
    <property type="match status" value="1"/>
</dbReference>
<feature type="binding site" evidence="7">
    <location>
        <position position="479"/>
    </location>
    <ligand>
        <name>Zn(2+)</name>
        <dbReference type="ChEBI" id="CHEBI:29105"/>
        <label>2</label>
    </ligand>
</feature>
<evidence type="ECO:0000256" key="6">
    <source>
        <dbReference type="ARBA" id="ARBA00023235"/>
    </source>
</evidence>
<keyword evidence="3" id="KW-0347">Helicase</keyword>
<evidence type="ECO:0000256" key="1">
    <source>
        <dbReference type="ARBA" id="ARBA00022741"/>
    </source>
</evidence>
<keyword evidence="2" id="KW-0378">Hydrolase</keyword>
<dbReference type="InterPro" id="IPR005259">
    <property type="entry name" value="PriA"/>
</dbReference>
<feature type="binding site" evidence="7">
    <location>
        <position position="492"/>
    </location>
    <ligand>
        <name>Zn(2+)</name>
        <dbReference type="ChEBI" id="CHEBI:29105"/>
        <label>1</label>
    </ligand>
</feature>
<keyword evidence="7" id="KW-0235">DNA replication</keyword>
<dbReference type="EMBL" id="JAJFAT010000006">
    <property type="protein sequence ID" value="MCC3144771.1"/>
    <property type="molecule type" value="Genomic_DNA"/>
</dbReference>
<dbReference type="Proteomes" id="UP001199296">
    <property type="component" value="Unassembled WGS sequence"/>
</dbReference>
<dbReference type="Gene3D" id="3.40.50.300">
    <property type="entry name" value="P-loop containing nucleotide triphosphate hydrolases"/>
    <property type="match status" value="2"/>
</dbReference>
<dbReference type="GO" id="GO:0016787">
    <property type="term" value="F:hydrolase activity"/>
    <property type="evidence" value="ECO:0007669"/>
    <property type="project" value="UniProtKB-KW"/>
</dbReference>
<evidence type="ECO:0000313" key="12">
    <source>
        <dbReference type="Proteomes" id="UP001199296"/>
    </source>
</evidence>
<dbReference type="Pfam" id="PF18319">
    <property type="entry name" value="Zn_ribbon_PriA"/>
    <property type="match status" value="1"/>
</dbReference>
<proteinExistence type="inferred from homology"/>
<dbReference type="NCBIfam" id="TIGR00595">
    <property type="entry name" value="priA"/>
    <property type="match status" value="1"/>
</dbReference>
<dbReference type="GO" id="GO:0043138">
    <property type="term" value="F:3'-5' DNA helicase activity"/>
    <property type="evidence" value="ECO:0007669"/>
    <property type="project" value="TreeGrafter"/>
</dbReference>
<dbReference type="InterPro" id="IPR041222">
    <property type="entry name" value="PriA_3primeBD"/>
</dbReference>
<dbReference type="PANTHER" id="PTHR30580">
    <property type="entry name" value="PRIMOSOMAL PROTEIN N"/>
    <property type="match status" value="1"/>
</dbReference>
<protein>
    <recommendedName>
        <fullName evidence="7">Probable replication restart protein PriA</fullName>
    </recommendedName>
    <alternativeName>
        <fullName evidence="7">Putative ATP-dependent DNA helicase PriA</fullName>
    </alternativeName>
</protein>
<dbReference type="GO" id="GO:0006302">
    <property type="term" value="P:double-strand break repair"/>
    <property type="evidence" value="ECO:0007669"/>
    <property type="project" value="InterPro"/>
</dbReference>
<keyword evidence="4 7" id="KW-0067">ATP-binding</keyword>
<dbReference type="InterPro" id="IPR027417">
    <property type="entry name" value="P-loop_NTPase"/>
</dbReference>
<feature type="binding site" evidence="7">
    <location>
        <position position="452"/>
    </location>
    <ligand>
        <name>Zn(2+)</name>
        <dbReference type="ChEBI" id="CHEBI:29105"/>
        <label>1</label>
    </ligand>
</feature>
<comment type="caution">
    <text evidence="7">As this protein does not have any detectable helicase domains, it probably does not have helicase activity.</text>
</comment>
<evidence type="ECO:0000256" key="3">
    <source>
        <dbReference type="ARBA" id="ARBA00022806"/>
    </source>
</evidence>
<feature type="domain" description="Primosomal protein N C-terminal" evidence="9">
    <location>
        <begin position="644"/>
        <end position="738"/>
    </location>
</feature>
<dbReference type="PANTHER" id="PTHR30580:SF1">
    <property type="entry name" value="COMF OPERON PROTEIN 1"/>
    <property type="match status" value="1"/>
</dbReference>
<feature type="domain" description="Primosomal protein N' 3' DNA-binding" evidence="8">
    <location>
        <begin position="8"/>
        <end position="106"/>
    </location>
</feature>
<keyword evidence="5 7" id="KW-0238">DNA-binding</keyword>
<dbReference type="HAMAP" id="MF_00983">
    <property type="entry name" value="PriA"/>
    <property type="match status" value="1"/>
</dbReference>
<feature type="domain" description="PriA DNA helicase Cys-rich region (CRR)" evidence="10">
    <location>
        <begin position="461"/>
        <end position="486"/>
    </location>
</feature>
<reference evidence="11 12" key="1">
    <citation type="submission" date="2021-10" db="EMBL/GenBank/DDBJ databases">
        <authorList>
            <person name="Grouzdev D.S."/>
            <person name="Pantiukh K.S."/>
            <person name="Krutkina M.S."/>
        </authorList>
    </citation>
    <scope>NUCLEOTIDE SEQUENCE [LARGE SCALE GENOMIC DNA]</scope>
    <source>
        <strain evidence="11 12">Z-7514</strain>
    </source>
</reference>
<feature type="binding site" evidence="7">
    <location>
        <position position="455"/>
    </location>
    <ligand>
        <name>Zn(2+)</name>
        <dbReference type="ChEBI" id="CHEBI:29105"/>
        <label>1</label>
    </ligand>
</feature>
<feature type="binding site" evidence="7">
    <location>
        <position position="461"/>
    </location>
    <ligand>
        <name>Zn(2+)</name>
        <dbReference type="ChEBI" id="CHEBI:29105"/>
        <label>2</label>
    </ligand>
</feature>